<feature type="non-terminal residue" evidence="2">
    <location>
        <position position="249"/>
    </location>
</feature>
<evidence type="ECO:0000313" key="2">
    <source>
        <dbReference type="EMBL" id="SVE11548.1"/>
    </source>
</evidence>
<accession>A0A383AWN2</accession>
<gene>
    <name evidence="2" type="ORF">METZ01_LOCUS464402</name>
</gene>
<dbReference type="InterPro" id="IPR013517">
    <property type="entry name" value="FG-GAP"/>
</dbReference>
<name>A0A383AWN2_9ZZZZ</name>
<evidence type="ECO:0000256" key="1">
    <source>
        <dbReference type="ARBA" id="ARBA00022729"/>
    </source>
</evidence>
<dbReference type="AlphaFoldDB" id="A0A383AWN2"/>
<dbReference type="PANTHER" id="PTHR44103">
    <property type="entry name" value="PROPROTEIN CONVERTASE P"/>
    <property type="match status" value="1"/>
</dbReference>
<protein>
    <recommendedName>
        <fullName evidence="3">VCBS repeat-containing protein</fullName>
    </recommendedName>
</protein>
<feature type="non-terminal residue" evidence="2">
    <location>
        <position position="1"/>
    </location>
</feature>
<dbReference type="SUPFAM" id="SSF69318">
    <property type="entry name" value="Integrin alpha N-terminal domain"/>
    <property type="match status" value="1"/>
</dbReference>
<dbReference type="Pfam" id="PF13517">
    <property type="entry name" value="FG-GAP_3"/>
    <property type="match status" value="2"/>
</dbReference>
<evidence type="ECO:0008006" key="3">
    <source>
        <dbReference type="Google" id="ProtNLM"/>
    </source>
</evidence>
<proteinExistence type="predicted"/>
<reference evidence="2" key="1">
    <citation type="submission" date="2018-05" db="EMBL/GenBank/DDBJ databases">
        <authorList>
            <person name="Lanie J.A."/>
            <person name="Ng W.-L."/>
            <person name="Kazmierczak K.M."/>
            <person name="Andrzejewski T.M."/>
            <person name="Davidsen T.M."/>
            <person name="Wayne K.J."/>
            <person name="Tettelin H."/>
            <person name="Glass J.I."/>
            <person name="Rusch D."/>
            <person name="Podicherti R."/>
            <person name="Tsui H.-C.T."/>
            <person name="Winkler M.E."/>
        </authorList>
    </citation>
    <scope>NUCLEOTIDE SEQUENCE</scope>
</reference>
<dbReference type="EMBL" id="UINC01195128">
    <property type="protein sequence ID" value="SVE11548.1"/>
    <property type="molecule type" value="Genomic_DNA"/>
</dbReference>
<dbReference type="PANTHER" id="PTHR44103:SF1">
    <property type="entry name" value="PROPROTEIN CONVERTASE P"/>
    <property type="match status" value="1"/>
</dbReference>
<sequence length="249" mass="26787">AIDIDNDGDIDVISSAGGNTDEVTWWENDGSQGFTERTIDSDAEDAWYVYAADIDDDGYVDVLVSAKGSGGTNGRMTWYQNDGSPTDGGWTDVNIDSNIDGAMCVHVEDMDGDGDLDVLGAAEDPGDLIAWWKNDGSPLGANWDQNNIETSFDEAHSVYAEDVDRDGDMDVIAAAGGNEDTIAWWENDGSESFTKRVIDSSFNGGWGVYAKDIDLDGDIDILGAATTADDVTWWENDGSESFTENTIEG</sequence>
<organism evidence="2">
    <name type="scientific">marine metagenome</name>
    <dbReference type="NCBI Taxonomy" id="408172"/>
    <lineage>
        <taxon>unclassified sequences</taxon>
        <taxon>metagenomes</taxon>
        <taxon>ecological metagenomes</taxon>
    </lineage>
</organism>
<dbReference type="InterPro" id="IPR028994">
    <property type="entry name" value="Integrin_alpha_N"/>
</dbReference>
<keyword evidence="1" id="KW-0732">Signal</keyword>
<dbReference type="Gene3D" id="2.130.10.130">
    <property type="entry name" value="Integrin alpha, N-terminal"/>
    <property type="match status" value="1"/>
</dbReference>